<dbReference type="Proteomes" id="UP000019763">
    <property type="component" value="Unassembled WGS sequence"/>
</dbReference>
<protein>
    <submittedName>
        <fullName evidence="1">Uncharacterized protein</fullName>
    </submittedName>
</protein>
<name>A0A023AZX1_GRENI</name>
<comment type="caution">
    <text evidence="1">The sequence shown here is derived from an EMBL/GenBank/DDBJ whole genome shotgun (WGS) entry which is preliminary data.</text>
</comment>
<evidence type="ECO:0000313" key="2">
    <source>
        <dbReference type="Proteomes" id="UP000019763"/>
    </source>
</evidence>
<dbReference type="RefSeq" id="XP_011134160.1">
    <property type="nucleotide sequence ID" value="XM_011135858.1"/>
</dbReference>
<gene>
    <name evidence="1" type="ORF">GNI_146290</name>
</gene>
<evidence type="ECO:0000313" key="1">
    <source>
        <dbReference type="EMBL" id="EZG44554.1"/>
    </source>
</evidence>
<dbReference type="GeneID" id="22915137"/>
<reference evidence="1" key="1">
    <citation type="submission" date="2013-12" db="EMBL/GenBank/DDBJ databases">
        <authorList>
            <person name="Omoto C.K."/>
            <person name="Sibley D."/>
            <person name="Venepally P."/>
            <person name="Hadjithomas M."/>
            <person name="Karamycheva S."/>
            <person name="Brunk B."/>
            <person name="Roos D."/>
            <person name="Caler E."/>
            <person name="Lorenzi H."/>
        </authorList>
    </citation>
    <scope>NUCLEOTIDE SEQUENCE</scope>
</reference>
<dbReference type="EMBL" id="AFNH02001086">
    <property type="protein sequence ID" value="EZG44554.1"/>
    <property type="molecule type" value="Genomic_DNA"/>
</dbReference>
<proteinExistence type="predicted"/>
<accession>A0A023AZX1</accession>
<dbReference type="VEuPathDB" id="CryptoDB:GNI_146290"/>
<dbReference type="AlphaFoldDB" id="A0A023AZX1"/>
<sequence length="169" mass="18421">MTHELRRVAAATGTENAVTLDTAMDQQQVPCPGIHLTMRSRTITSKPFSDCPLHRRLHPFTPLPRNRLFGRRFVSDRRPTDLVLNGLILNGLILNGLVRNDLVLNDLVLNDLVLNDLVLNDLVLNDLVLNVGVETGLNVGCAGARRSGPRNRALTCGRTALPSCGVGQS</sequence>
<feature type="non-terminal residue" evidence="1">
    <location>
        <position position="169"/>
    </location>
</feature>
<keyword evidence="2" id="KW-1185">Reference proteome</keyword>
<organism evidence="1 2">
    <name type="scientific">Gregarina niphandrodes</name>
    <name type="common">Septate eugregarine</name>
    <dbReference type="NCBI Taxonomy" id="110365"/>
    <lineage>
        <taxon>Eukaryota</taxon>
        <taxon>Sar</taxon>
        <taxon>Alveolata</taxon>
        <taxon>Apicomplexa</taxon>
        <taxon>Conoidasida</taxon>
        <taxon>Gregarinasina</taxon>
        <taxon>Eugregarinorida</taxon>
        <taxon>Gregarinidae</taxon>
        <taxon>Gregarina</taxon>
    </lineage>
</organism>